<dbReference type="Proteomes" id="UP000028880">
    <property type="component" value="Unassembled WGS sequence"/>
</dbReference>
<reference evidence="1" key="1">
    <citation type="journal article" date="2014" name="Genome Announc.">
        <title>Draft Genome Sequence of Mycobacterium triplex DSM 44626.</title>
        <authorList>
            <person name="Sassi M."/>
            <person name="Croce O."/>
            <person name="Robert C."/>
            <person name="Raoult D."/>
            <person name="Drancourt M."/>
        </authorList>
    </citation>
    <scope>NUCLEOTIDE SEQUENCE [LARGE SCALE GENOMIC DNA]</scope>
    <source>
        <strain evidence="1">DSM 44626</strain>
    </source>
</reference>
<sequence>MSSAFRWWDCKSAKRQQRIYRWPGRLAIPVRRQINEQPSPTIEGISTCAGDLPEKKETHILAPAQRKLSQEAR</sequence>
<dbReference type="EMBL" id="HG964447">
    <property type="protein sequence ID" value="CDO91232.1"/>
    <property type="molecule type" value="Genomic_DNA"/>
</dbReference>
<gene>
    <name evidence="1" type="ORF">BN973_05639</name>
</gene>
<organism evidence="1">
    <name type="scientific">Mycobacterium triplex</name>
    <dbReference type="NCBI Taxonomy" id="47839"/>
    <lineage>
        <taxon>Bacteria</taxon>
        <taxon>Bacillati</taxon>
        <taxon>Actinomycetota</taxon>
        <taxon>Actinomycetes</taxon>
        <taxon>Mycobacteriales</taxon>
        <taxon>Mycobacteriaceae</taxon>
        <taxon>Mycobacterium</taxon>
        <taxon>Mycobacterium simiae complex</taxon>
    </lineage>
</organism>
<name>A0A024K6P4_9MYCO</name>
<reference evidence="1" key="2">
    <citation type="submission" date="2014-04" db="EMBL/GenBank/DDBJ databases">
        <authorList>
            <person name="Xu Y.W."/>
            <person name="Yang Q."/>
        </authorList>
    </citation>
    <scope>NUCLEOTIDE SEQUENCE</scope>
    <source>
        <strain evidence="1">DSM 44626</strain>
    </source>
</reference>
<proteinExistence type="predicted"/>
<dbReference type="HOGENOM" id="CLU_2700854_0_0_11"/>
<protein>
    <submittedName>
        <fullName evidence="1">Uncharacterized protein</fullName>
    </submittedName>
</protein>
<accession>A0A024K6P4</accession>
<dbReference type="AlphaFoldDB" id="A0A024K6P4"/>
<evidence type="ECO:0000313" key="1">
    <source>
        <dbReference type="EMBL" id="CDO91232.1"/>
    </source>
</evidence>